<gene>
    <name evidence="2" type="ORF">ABIA69_001083</name>
</gene>
<dbReference type="GO" id="GO:0016787">
    <property type="term" value="F:hydrolase activity"/>
    <property type="evidence" value="ECO:0007669"/>
    <property type="project" value="UniProtKB-KW"/>
</dbReference>
<dbReference type="Gene3D" id="3.60.15.10">
    <property type="entry name" value="Ribonuclease Z/Hydroxyacylglutathione hydrolase-like"/>
    <property type="match status" value="1"/>
</dbReference>
<proteinExistence type="predicted"/>
<organism evidence="2 3">
    <name type="scientific">Lysinibacillus parviboronicapiens</name>
    <dbReference type="NCBI Taxonomy" id="436516"/>
    <lineage>
        <taxon>Bacteria</taxon>
        <taxon>Bacillati</taxon>
        <taxon>Bacillota</taxon>
        <taxon>Bacilli</taxon>
        <taxon>Bacillales</taxon>
        <taxon>Bacillaceae</taxon>
        <taxon>Lysinibacillus</taxon>
    </lineage>
</organism>
<reference evidence="2 3" key="1">
    <citation type="submission" date="2024-06" db="EMBL/GenBank/DDBJ databases">
        <title>Sorghum-associated microbial communities from plants grown in Nebraska, USA.</title>
        <authorList>
            <person name="Schachtman D."/>
        </authorList>
    </citation>
    <scope>NUCLEOTIDE SEQUENCE [LARGE SCALE GENOMIC DNA]</scope>
    <source>
        <strain evidence="2 3">736</strain>
    </source>
</reference>
<protein>
    <submittedName>
        <fullName evidence="2">Ribonuclease/clavin/mitogillin</fullName>
        <ecNumber evidence="2">3.1.27.-</ecNumber>
    </submittedName>
</protein>
<evidence type="ECO:0000313" key="2">
    <source>
        <dbReference type="EMBL" id="MET4559940.1"/>
    </source>
</evidence>
<feature type="domain" description="Metallo-beta-lactamase" evidence="1">
    <location>
        <begin position="76"/>
        <end position="245"/>
    </location>
</feature>
<keyword evidence="3" id="KW-1185">Reference proteome</keyword>
<dbReference type="InterPro" id="IPR036866">
    <property type="entry name" value="RibonucZ/Hydroxyglut_hydro"/>
</dbReference>
<comment type="caution">
    <text evidence="2">The sequence shown here is derived from an EMBL/GenBank/DDBJ whole genome shotgun (WGS) entry which is preliminary data.</text>
</comment>
<dbReference type="PANTHER" id="PTHR23131">
    <property type="entry name" value="ENDORIBONUCLEASE LACTB2"/>
    <property type="match status" value="1"/>
</dbReference>
<accession>A0ABV2PGB2</accession>
<dbReference type="EMBL" id="JBEPSB010000003">
    <property type="protein sequence ID" value="MET4559940.1"/>
    <property type="molecule type" value="Genomic_DNA"/>
</dbReference>
<name>A0ABV2PGB2_9BACI</name>
<dbReference type="Pfam" id="PF00753">
    <property type="entry name" value="Lactamase_B"/>
    <property type="match status" value="1"/>
</dbReference>
<dbReference type="InterPro" id="IPR001279">
    <property type="entry name" value="Metallo-B-lactamas"/>
</dbReference>
<evidence type="ECO:0000259" key="1">
    <source>
        <dbReference type="SMART" id="SM00849"/>
    </source>
</evidence>
<dbReference type="Proteomes" id="UP001549363">
    <property type="component" value="Unassembled WGS sequence"/>
</dbReference>
<dbReference type="SUPFAM" id="SSF56281">
    <property type="entry name" value="Metallo-hydrolase/oxidoreductase"/>
    <property type="match status" value="1"/>
</dbReference>
<dbReference type="EC" id="3.1.27.-" evidence="2"/>
<sequence>MQTFIAPCIIFTKILKKSFVVRSPENDSSFILCYTLFTKGKGGKIVYKLEKSIEIGQNRDVHCAHGKVAVQGIGMSVYSFFVDGLLIDTGSNSLSQEFQSFFSELAIEQVALTHAHEDHSGNAAWIQQQRNVPIYIHRESVDICAQDGDYPLYREALWGKRPAFVAQPFGDTLQTKSATWDIISTPGHTTDHLSFYNRASGAMFTGDLYIQMKTKVVLDEENIVHTLASLKKLLNYDFETVYCCHAGFLADGRARIQEKITYLEELEGEVRKLYDQGHTVDEITKTIFRRDYPITKASGEQWSSKHIITALTQHFMQESLR</sequence>
<dbReference type="InterPro" id="IPR050662">
    <property type="entry name" value="Sec-metab_biosynth-thioest"/>
</dbReference>
<evidence type="ECO:0000313" key="3">
    <source>
        <dbReference type="Proteomes" id="UP001549363"/>
    </source>
</evidence>
<keyword evidence="2" id="KW-0378">Hydrolase</keyword>
<dbReference type="SMART" id="SM00849">
    <property type="entry name" value="Lactamase_B"/>
    <property type="match status" value="1"/>
</dbReference>